<keyword evidence="1" id="KW-1133">Transmembrane helix</keyword>
<dbReference type="InterPro" id="IPR012429">
    <property type="entry name" value="HGSNAT_cat"/>
</dbReference>
<comment type="caution">
    <text evidence="3">The sequence shown here is derived from an EMBL/GenBank/DDBJ whole genome shotgun (WGS) entry which is preliminary data.</text>
</comment>
<proteinExistence type="predicted"/>
<protein>
    <submittedName>
        <fullName evidence="3">Putative membrane protein</fullName>
    </submittedName>
</protein>
<keyword evidence="1" id="KW-0812">Transmembrane</keyword>
<dbReference type="RefSeq" id="WP_132542588.1">
    <property type="nucleotide sequence ID" value="NZ_SLWW01000003.1"/>
</dbReference>
<organism evidence="3 4">
    <name type="scientific">Rhodovulum euryhalinum</name>
    <dbReference type="NCBI Taxonomy" id="35805"/>
    <lineage>
        <taxon>Bacteria</taxon>
        <taxon>Pseudomonadati</taxon>
        <taxon>Pseudomonadota</taxon>
        <taxon>Alphaproteobacteria</taxon>
        <taxon>Rhodobacterales</taxon>
        <taxon>Paracoccaceae</taxon>
        <taxon>Rhodovulum</taxon>
    </lineage>
</organism>
<name>A0A4R2KS93_9RHOB</name>
<accession>A0A4R2KS93</accession>
<feature type="transmembrane region" description="Helical" evidence="1">
    <location>
        <begin position="171"/>
        <end position="189"/>
    </location>
</feature>
<feature type="transmembrane region" description="Helical" evidence="1">
    <location>
        <begin position="218"/>
        <end position="239"/>
    </location>
</feature>
<dbReference type="AlphaFoldDB" id="A0A4R2KS93"/>
<feature type="transmembrane region" description="Helical" evidence="1">
    <location>
        <begin position="82"/>
        <end position="101"/>
    </location>
</feature>
<dbReference type="EMBL" id="SLWW01000003">
    <property type="protein sequence ID" value="TCO73018.1"/>
    <property type="molecule type" value="Genomic_DNA"/>
</dbReference>
<dbReference type="Proteomes" id="UP000295142">
    <property type="component" value="Unassembled WGS sequence"/>
</dbReference>
<evidence type="ECO:0000313" key="4">
    <source>
        <dbReference type="Proteomes" id="UP000295142"/>
    </source>
</evidence>
<dbReference type="Pfam" id="PF07786">
    <property type="entry name" value="HGSNAT_cat"/>
    <property type="match status" value="1"/>
</dbReference>
<sequence>MHAPKGRIHAVDLARGVALLGMALFHFVFDLEMFGHLATGTAISGGWRVLSVTVAGSFLFLAGVSLYLAHGQGIRRRAFARRLAVIGGAAGMVTLATWAVFPERLVYFGILHSIAVASVIGLVFLRLPAGLTLGAALAVLLMPRPLGPDWPWLDWTGLTATNRPSVDFEPVFPWLAPFLAGLALARIAARAGLWDRMRSTVSPAPSMRALTWPGRHSLAVYLLHQPVLIGLVWAGTALLR</sequence>
<evidence type="ECO:0000313" key="3">
    <source>
        <dbReference type="EMBL" id="TCO73018.1"/>
    </source>
</evidence>
<feature type="domain" description="Heparan-alpha-glucosaminide N-acetyltransferase catalytic" evidence="2">
    <location>
        <begin position="7"/>
        <end position="226"/>
    </location>
</feature>
<keyword evidence="1" id="KW-0472">Membrane</keyword>
<evidence type="ECO:0000259" key="2">
    <source>
        <dbReference type="Pfam" id="PF07786"/>
    </source>
</evidence>
<keyword evidence="4" id="KW-1185">Reference proteome</keyword>
<feature type="transmembrane region" description="Helical" evidence="1">
    <location>
        <begin position="130"/>
        <end position="146"/>
    </location>
</feature>
<evidence type="ECO:0000256" key="1">
    <source>
        <dbReference type="SAM" id="Phobius"/>
    </source>
</evidence>
<gene>
    <name evidence="3" type="ORF">EV655_103247</name>
</gene>
<feature type="transmembrane region" description="Helical" evidence="1">
    <location>
        <begin position="107"/>
        <end position="125"/>
    </location>
</feature>
<feature type="transmembrane region" description="Helical" evidence="1">
    <location>
        <begin position="49"/>
        <end position="70"/>
    </location>
</feature>
<feature type="transmembrane region" description="Helical" evidence="1">
    <location>
        <begin position="12"/>
        <end position="29"/>
    </location>
</feature>
<dbReference type="OrthoDB" id="9807591at2"/>
<reference evidence="3 4" key="1">
    <citation type="submission" date="2019-03" db="EMBL/GenBank/DDBJ databases">
        <title>Genomic Encyclopedia of Type Strains, Phase IV (KMG-IV): sequencing the most valuable type-strain genomes for metagenomic binning, comparative biology and taxonomic classification.</title>
        <authorList>
            <person name="Goeker M."/>
        </authorList>
    </citation>
    <scope>NUCLEOTIDE SEQUENCE [LARGE SCALE GENOMIC DNA]</scope>
    <source>
        <strain evidence="3 4">DSM 4868</strain>
    </source>
</reference>